<dbReference type="EMBL" id="BOOO01000037">
    <property type="protein sequence ID" value="GII32936.1"/>
    <property type="molecule type" value="Genomic_DNA"/>
</dbReference>
<dbReference type="PANTHER" id="PTHR35010">
    <property type="entry name" value="BLL4672 PROTEIN-RELATED"/>
    <property type="match status" value="1"/>
</dbReference>
<organism evidence="1 2">
    <name type="scientific">Planotetraspora mira</name>
    <dbReference type="NCBI Taxonomy" id="58121"/>
    <lineage>
        <taxon>Bacteria</taxon>
        <taxon>Bacillati</taxon>
        <taxon>Actinomycetota</taxon>
        <taxon>Actinomycetes</taxon>
        <taxon>Streptosporangiales</taxon>
        <taxon>Streptosporangiaceae</taxon>
        <taxon>Planotetraspora</taxon>
    </lineage>
</organism>
<evidence type="ECO:0008006" key="3">
    <source>
        <dbReference type="Google" id="ProtNLM"/>
    </source>
</evidence>
<gene>
    <name evidence="1" type="ORF">Pmi06nite_63780</name>
</gene>
<evidence type="ECO:0000313" key="1">
    <source>
        <dbReference type="EMBL" id="GII32936.1"/>
    </source>
</evidence>
<name>A0A8J3TUY0_9ACTN</name>
<dbReference type="Gene3D" id="1.10.260.40">
    <property type="entry name" value="lambda repressor-like DNA-binding domains"/>
    <property type="match status" value="1"/>
</dbReference>
<dbReference type="PANTHER" id="PTHR35010:SF2">
    <property type="entry name" value="BLL4672 PROTEIN"/>
    <property type="match status" value="1"/>
</dbReference>
<evidence type="ECO:0000313" key="2">
    <source>
        <dbReference type="Proteomes" id="UP000650628"/>
    </source>
</evidence>
<accession>A0A8J3TUY0</accession>
<reference evidence="1 2" key="1">
    <citation type="submission" date="2021-01" db="EMBL/GenBank/DDBJ databases">
        <title>Whole genome shotgun sequence of Planotetraspora mira NBRC 15435.</title>
        <authorList>
            <person name="Komaki H."/>
            <person name="Tamura T."/>
        </authorList>
    </citation>
    <scope>NUCLEOTIDE SEQUENCE [LARGE SCALE GENOMIC DNA]</scope>
    <source>
        <strain evidence="1 2">NBRC 15435</strain>
    </source>
</reference>
<protein>
    <recommendedName>
        <fullName evidence="3">Helix-turn-helix domain-containing protein</fullName>
    </recommendedName>
</protein>
<dbReference type="AlphaFoldDB" id="A0A8J3TUY0"/>
<sequence length="127" mass="14193">MLASVSTDYYVRLEQGRERNPSGQVLGALARVLQLDLQATEHLYALACPRTSKCRPTDRVHPNVLRLLEACRHEMAFIVNRRFDVLASAVTGNDHRVRASTSAPIGCEDTSGRRRESRWQNRSGCAG</sequence>
<keyword evidence="2" id="KW-1185">Reference proteome</keyword>
<comment type="caution">
    <text evidence="1">The sequence shown here is derived from an EMBL/GenBank/DDBJ whole genome shotgun (WGS) entry which is preliminary data.</text>
</comment>
<dbReference type="GO" id="GO:0003677">
    <property type="term" value="F:DNA binding"/>
    <property type="evidence" value="ECO:0007669"/>
    <property type="project" value="InterPro"/>
</dbReference>
<proteinExistence type="predicted"/>
<dbReference type="InterPro" id="IPR010982">
    <property type="entry name" value="Lambda_DNA-bd_dom_sf"/>
</dbReference>
<dbReference type="Proteomes" id="UP000650628">
    <property type="component" value="Unassembled WGS sequence"/>
</dbReference>